<accession>A0ABU1URH8</accession>
<name>A0ABU1URH8_9ACTN</name>
<gene>
    <name evidence="4" type="ORF">J2X11_002587</name>
</gene>
<dbReference type="GO" id="GO:0008168">
    <property type="term" value="F:methyltransferase activity"/>
    <property type="evidence" value="ECO:0007669"/>
    <property type="project" value="UniProtKB-KW"/>
</dbReference>
<dbReference type="EMBL" id="JAVDWH010000001">
    <property type="protein sequence ID" value="MDR7087748.1"/>
    <property type="molecule type" value="Genomic_DNA"/>
</dbReference>
<dbReference type="RefSeq" id="WP_309971787.1">
    <property type="nucleotide sequence ID" value="NZ_JAVDWH010000001.1"/>
</dbReference>
<evidence type="ECO:0000313" key="4">
    <source>
        <dbReference type="EMBL" id="MDR7087748.1"/>
    </source>
</evidence>
<dbReference type="PANTHER" id="PTHR47816">
    <property type="entry name" value="RIBOSOMAL RNA SMALL SUBUNIT METHYLTRANSFERASE C"/>
    <property type="match status" value="1"/>
</dbReference>
<dbReference type="Proteomes" id="UP001257739">
    <property type="component" value="Unassembled WGS sequence"/>
</dbReference>
<dbReference type="GO" id="GO:0032259">
    <property type="term" value="P:methylation"/>
    <property type="evidence" value="ECO:0007669"/>
    <property type="project" value="UniProtKB-KW"/>
</dbReference>
<keyword evidence="1 4" id="KW-0489">Methyltransferase</keyword>
<dbReference type="Gene3D" id="3.40.50.150">
    <property type="entry name" value="Vaccinia Virus protein VP39"/>
    <property type="match status" value="1"/>
</dbReference>
<proteinExistence type="predicted"/>
<evidence type="ECO:0000259" key="3">
    <source>
        <dbReference type="Pfam" id="PF05175"/>
    </source>
</evidence>
<dbReference type="SUPFAM" id="SSF53335">
    <property type="entry name" value="S-adenosyl-L-methionine-dependent methyltransferases"/>
    <property type="match status" value="1"/>
</dbReference>
<sequence>MTDHYFSGQPGSEDRRREITTRIWDREMTFTTSSGVFAQEGLDKATAVFLQHSTPPSGGTILDLGCGWGPIACAIATAAPDATVWAVDTNERALDLTRTNAERLGVAVHAALPESVPADLVFDEIWSNPPIRIGKAPLHELLLQWLPRLSPDGSAHLVVAKNLGADSLQAWLGDQGWPTERLASAKGFRILRVTRP</sequence>
<organism evidence="4 5">
    <name type="scientific">Aeromicrobium panaciterrae</name>
    <dbReference type="NCBI Taxonomy" id="363861"/>
    <lineage>
        <taxon>Bacteria</taxon>
        <taxon>Bacillati</taxon>
        <taxon>Actinomycetota</taxon>
        <taxon>Actinomycetes</taxon>
        <taxon>Propionibacteriales</taxon>
        <taxon>Nocardioidaceae</taxon>
        <taxon>Aeromicrobium</taxon>
    </lineage>
</organism>
<dbReference type="CDD" id="cd02440">
    <property type="entry name" value="AdoMet_MTases"/>
    <property type="match status" value="1"/>
</dbReference>
<protein>
    <submittedName>
        <fullName evidence="4">16S rRNA G1207 methylase RsmC</fullName>
    </submittedName>
</protein>
<dbReference type="PANTHER" id="PTHR47816:SF4">
    <property type="entry name" value="RIBOSOMAL RNA SMALL SUBUNIT METHYLTRANSFERASE C"/>
    <property type="match status" value="1"/>
</dbReference>
<dbReference type="InterPro" id="IPR029063">
    <property type="entry name" value="SAM-dependent_MTases_sf"/>
</dbReference>
<dbReference type="Pfam" id="PF05175">
    <property type="entry name" value="MTS"/>
    <property type="match status" value="1"/>
</dbReference>
<keyword evidence="5" id="KW-1185">Reference proteome</keyword>
<dbReference type="InterPro" id="IPR046977">
    <property type="entry name" value="RsmC/RlmG"/>
</dbReference>
<feature type="domain" description="Methyltransferase small" evidence="3">
    <location>
        <begin position="27"/>
        <end position="191"/>
    </location>
</feature>
<keyword evidence="2" id="KW-0808">Transferase</keyword>
<reference evidence="4 5" key="1">
    <citation type="submission" date="2023-07" db="EMBL/GenBank/DDBJ databases">
        <title>Sorghum-associated microbial communities from plants grown in Nebraska, USA.</title>
        <authorList>
            <person name="Schachtman D."/>
        </authorList>
    </citation>
    <scope>NUCLEOTIDE SEQUENCE [LARGE SCALE GENOMIC DNA]</scope>
    <source>
        <strain evidence="4 5">BE248</strain>
    </source>
</reference>
<comment type="caution">
    <text evidence="4">The sequence shown here is derived from an EMBL/GenBank/DDBJ whole genome shotgun (WGS) entry which is preliminary data.</text>
</comment>
<evidence type="ECO:0000256" key="2">
    <source>
        <dbReference type="ARBA" id="ARBA00022679"/>
    </source>
</evidence>
<dbReference type="InterPro" id="IPR007848">
    <property type="entry name" value="Small_mtfrase_dom"/>
</dbReference>
<evidence type="ECO:0000313" key="5">
    <source>
        <dbReference type="Proteomes" id="UP001257739"/>
    </source>
</evidence>
<evidence type="ECO:0000256" key="1">
    <source>
        <dbReference type="ARBA" id="ARBA00022603"/>
    </source>
</evidence>